<gene>
    <name evidence="1" type="ORF">E7Z59_04800</name>
</gene>
<dbReference type="Gene3D" id="1.10.3680.10">
    <property type="entry name" value="TerB-like"/>
    <property type="match status" value="1"/>
</dbReference>
<evidence type="ECO:0000313" key="2">
    <source>
        <dbReference type="Proteomes" id="UP000305939"/>
    </source>
</evidence>
<keyword evidence="2" id="KW-1185">Reference proteome</keyword>
<name>A0A4S3M4N0_9FLAO</name>
<reference evidence="1 2" key="1">
    <citation type="submission" date="2019-04" db="EMBL/GenBank/DDBJ databases">
        <title>Draft genome sequence of Robertkochia marina CC-AMO-30D.</title>
        <authorList>
            <person name="Hameed A."/>
            <person name="Lin S.-Y."/>
            <person name="Shahina M."/>
            <person name="Lai W.-A."/>
            <person name="Young C.-C."/>
        </authorList>
    </citation>
    <scope>NUCLEOTIDE SEQUENCE [LARGE SCALE GENOMIC DNA]</scope>
    <source>
        <strain evidence="1 2">CC-AMO-30D</strain>
    </source>
</reference>
<accession>A0A4S3M4N0</accession>
<dbReference type="Proteomes" id="UP000305939">
    <property type="component" value="Unassembled WGS sequence"/>
</dbReference>
<dbReference type="OrthoDB" id="981083at2"/>
<dbReference type="EMBL" id="SSMC01000001">
    <property type="protein sequence ID" value="THD69649.1"/>
    <property type="molecule type" value="Genomic_DNA"/>
</dbReference>
<sequence>MSISDLYSSGFRERNRDHFAAIVRVALSDGVITPDEQEFLSRLAKNLDIEEAAYEKILENPFIYEINPPLSHERRVERLYDIARMVFVDEIADEPEMRIMRRLCIGLGFKLDSVEEVIGKTMVLISKGATLDHFKDNMKYLTEVHKNSK</sequence>
<organism evidence="1 2">
    <name type="scientific">Robertkochia marina</name>
    <dbReference type="NCBI Taxonomy" id="1227945"/>
    <lineage>
        <taxon>Bacteria</taxon>
        <taxon>Pseudomonadati</taxon>
        <taxon>Bacteroidota</taxon>
        <taxon>Flavobacteriia</taxon>
        <taxon>Flavobacteriales</taxon>
        <taxon>Flavobacteriaceae</taxon>
        <taxon>Robertkochia</taxon>
    </lineage>
</organism>
<dbReference type="RefSeq" id="WP_136335139.1">
    <property type="nucleotide sequence ID" value="NZ_QXMP01000002.1"/>
</dbReference>
<dbReference type="AlphaFoldDB" id="A0A4S3M4N0"/>
<dbReference type="InterPro" id="IPR029024">
    <property type="entry name" value="TerB-like"/>
</dbReference>
<protein>
    <submittedName>
        <fullName evidence="1">TerB family tellurite resistance protein</fullName>
    </submittedName>
</protein>
<dbReference type="CDD" id="cd07177">
    <property type="entry name" value="terB_like"/>
    <property type="match status" value="1"/>
</dbReference>
<proteinExistence type="predicted"/>
<comment type="caution">
    <text evidence="1">The sequence shown here is derived from an EMBL/GenBank/DDBJ whole genome shotgun (WGS) entry which is preliminary data.</text>
</comment>
<dbReference type="SUPFAM" id="SSF158682">
    <property type="entry name" value="TerB-like"/>
    <property type="match status" value="1"/>
</dbReference>
<evidence type="ECO:0000313" key="1">
    <source>
        <dbReference type="EMBL" id="THD69649.1"/>
    </source>
</evidence>